<keyword evidence="9" id="KW-0862">Zinc</keyword>
<dbReference type="PANTHER" id="PTHR15822">
    <property type="entry name" value="TRAF AND TNF RECEPTOR-ASSOCIATED PROTEIN"/>
    <property type="match status" value="1"/>
</dbReference>
<evidence type="ECO:0000256" key="14">
    <source>
        <dbReference type="SAM" id="MobiDB-lite"/>
    </source>
</evidence>
<dbReference type="PROSITE" id="PS50199">
    <property type="entry name" value="ZF_RANBP2_2"/>
    <property type="match status" value="1"/>
</dbReference>
<gene>
    <name evidence="17" type="primary">Aste57867_16350</name>
    <name evidence="16" type="ORF">As57867_016293</name>
    <name evidence="17" type="ORF">ASTE57867_16350</name>
</gene>
<name>A0A485L8F8_9STRA</name>
<comment type="cofactor">
    <cofactor evidence="2">
        <name>Mg(2+)</name>
        <dbReference type="ChEBI" id="CHEBI:18420"/>
    </cofactor>
</comment>
<evidence type="ECO:0000256" key="11">
    <source>
        <dbReference type="ARBA" id="ARBA00023204"/>
    </source>
</evidence>
<protein>
    <submittedName>
        <fullName evidence="17">Aste57867_16350 protein</fullName>
    </submittedName>
</protein>
<comment type="cofactor">
    <cofactor evidence="1">
        <name>Mn(2+)</name>
        <dbReference type="ChEBI" id="CHEBI:29035"/>
    </cofactor>
</comment>
<keyword evidence="18" id="KW-1185">Reference proteome</keyword>
<keyword evidence="7 13" id="KW-0863">Zinc-finger</keyword>
<evidence type="ECO:0000256" key="1">
    <source>
        <dbReference type="ARBA" id="ARBA00001936"/>
    </source>
</evidence>
<dbReference type="GO" id="GO:0003697">
    <property type="term" value="F:single-stranded DNA binding"/>
    <property type="evidence" value="ECO:0007669"/>
    <property type="project" value="TreeGrafter"/>
</dbReference>
<keyword evidence="12" id="KW-0539">Nucleus</keyword>
<dbReference type="CDD" id="cd09080">
    <property type="entry name" value="TDP2"/>
    <property type="match status" value="1"/>
</dbReference>
<keyword evidence="10" id="KW-0460">Magnesium</keyword>
<dbReference type="Proteomes" id="UP000332933">
    <property type="component" value="Unassembled WGS sequence"/>
</dbReference>
<dbReference type="GO" id="GO:0008270">
    <property type="term" value="F:zinc ion binding"/>
    <property type="evidence" value="ECO:0007669"/>
    <property type="project" value="UniProtKB-KW"/>
</dbReference>
<dbReference type="Gene3D" id="2.30.30.380">
    <property type="entry name" value="Zn-finger domain of Sec23/24"/>
    <property type="match status" value="1"/>
</dbReference>
<proteinExistence type="predicted"/>
<evidence type="ECO:0000256" key="5">
    <source>
        <dbReference type="ARBA" id="ARBA00022723"/>
    </source>
</evidence>
<evidence type="ECO:0000256" key="13">
    <source>
        <dbReference type="PROSITE-ProRule" id="PRU00322"/>
    </source>
</evidence>
<dbReference type="AlphaFoldDB" id="A0A485L8F8"/>
<evidence type="ECO:0000256" key="3">
    <source>
        <dbReference type="ARBA" id="ARBA00004322"/>
    </source>
</evidence>
<dbReference type="InterPro" id="IPR051547">
    <property type="entry name" value="TDP2-like"/>
</dbReference>
<keyword evidence="8" id="KW-0378">Hydrolase</keyword>
<dbReference type="OrthoDB" id="76908at2759"/>
<dbReference type="InterPro" id="IPR001876">
    <property type="entry name" value="Znf_RanBP2"/>
</dbReference>
<sequence>MEAWCDWACPQCTLINKPGSLNCDACDFANPTPAGKSISLEGPLASSLVVPHDNGPPPKRMKLSIDDLLDLVSDDEDDMDLKAAIAASALEHMNATAAPTTLGNDDEPKATTINSSSEPSTTTTTSSNSLLKELHEARARRRPLTAAGAPSSPADTASFADALAADANAFPPPSSLIVASLNVWFDEVKVEERICAMARLFASMAPHVIFLQEVTPDMDMSLTTHLGRLGYTAANHVVQAYGEMIFLQKGLPLLGYARHPFDNSAMSRSLHVVETQWFDGTHVRLATSHLESLAQNRTARVAQLKWAFEHLLGQDGAWVFGGDMNLSSKDVVNVPSSVHDAWVVTGRNPLHQHTWDTTVNKNLPGVTFSAKCRFDRLYSHRLRCESFATFAKETLPQSTLFPSDHWGVVASYRFL</sequence>
<evidence type="ECO:0000256" key="4">
    <source>
        <dbReference type="ARBA" id="ARBA00022722"/>
    </source>
</evidence>
<evidence type="ECO:0000256" key="6">
    <source>
        <dbReference type="ARBA" id="ARBA00022763"/>
    </source>
</evidence>
<evidence type="ECO:0000256" key="10">
    <source>
        <dbReference type="ARBA" id="ARBA00022842"/>
    </source>
</evidence>
<evidence type="ECO:0000259" key="15">
    <source>
        <dbReference type="PROSITE" id="PS50199"/>
    </source>
</evidence>
<dbReference type="Gene3D" id="3.60.10.10">
    <property type="entry name" value="Endonuclease/exonuclease/phosphatase"/>
    <property type="match status" value="1"/>
</dbReference>
<evidence type="ECO:0000256" key="9">
    <source>
        <dbReference type="ARBA" id="ARBA00022833"/>
    </source>
</evidence>
<feature type="compositionally biased region" description="Low complexity" evidence="14">
    <location>
        <begin position="111"/>
        <end position="129"/>
    </location>
</feature>
<reference evidence="16" key="2">
    <citation type="submission" date="2019-06" db="EMBL/GenBank/DDBJ databases">
        <title>Genomics analysis of Aphanomyces spp. identifies a new class of oomycete effector associated with host adaptation.</title>
        <authorList>
            <person name="Gaulin E."/>
        </authorList>
    </citation>
    <scope>NUCLEOTIDE SEQUENCE</scope>
    <source>
        <strain evidence="16">CBS 578.67</strain>
    </source>
</reference>
<organism evidence="17 18">
    <name type="scientific">Aphanomyces stellatus</name>
    <dbReference type="NCBI Taxonomy" id="120398"/>
    <lineage>
        <taxon>Eukaryota</taxon>
        <taxon>Sar</taxon>
        <taxon>Stramenopiles</taxon>
        <taxon>Oomycota</taxon>
        <taxon>Saprolegniomycetes</taxon>
        <taxon>Saprolegniales</taxon>
        <taxon>Verrucalvaceae</taxon>
        <taxon>Aphanomyces</taxon>
    </lineage>
</organism>
<reference evidence="17 18" key="1">
    <citation type="submission" date="2019-03" db="EMBL/GenBank/DDBJ databases">
        <authorList>
            <person name="Gaulin E."/>
            <person name="Dumas B."/>
        </authorList>
    </citation>
    <scope>NUCLEOTIDE SEQUENCE [LARGE SCALE GENOMIC DNA]</scope>
    <source>
        <strain evidence="17">CBS 568.67</strain>
    </source>
</reference>
<comment type="subcellular location">
    <subcellularLocation>
        <location evidence="3">Nucleus</location>
        <location evidence="3">PML body</location>
    </subcellularLocation>
</comment>
<dbReference type="InterPro" id="IPR005135">
    <property type="entry name" value="Endo/exonuclease/phosphatase"/>
</dbReference>
<dbReference type="GO" id="GO:0070260">
    <property type="term" value="F:5'-tyrosyl-DNA phosphodiesterase activity"/>
    <property type="evidence" value="ECO:0007669"/>
    <property type="project" value="TreeGrafter"/>
</dbReference>
<evidence type="ECO:0000256" key="8">
    <source>
        <dbReference type="ARBA" id="ARBA00022801"/>
    </source>
</evidence>
<dbReference type="InterPro" id="IPR036691">
    <property type="entry name" value="Endo/exonu/phosph_ase_sf"/>
</dbReference>
<dbReference type="EMBL" id="VJMH01005869">
    <property type="protein sequence ID" value="KAF0692538.1"/>
    <property type="molecule type" value="Genomic_DNA"/>
</dbReference>
<feature type="region of interest" description="Disordered" evidence="14">
    <location>
        <begin position="98"/>
        <end position="131"/>
    </location>
</feature>
<dbReference type="GO" id="GO:0006302">
    <property type="term" value="P:double-strand break repair"/>
    <property type="evidence" value="ECO:0007669"/>
    <property type="project" value="TreeGrafter"/>
</dbReference>
<evidence type="ECO:0000256" key="12">
    <source>
        <dbReference type="ARBA" id="ARBA00023242"/>
    </source>
</evidence>
<dbReference type="GO" id="GO:0004518">
    <property type="term" value="F:nuclease activity"/>
    <property type="evidence" value="ECO:0007669"/>
    <property type="project" value="UniProtKB-KW"/>
</dbReference>
<feature type="domain" description="RanBP2-type" evidence="15">
    <location>
        <begin position="1"/>
        <end position="32"/>
    </location>
</feature>
<evidence type="ECO:0000313" key="16">
    <source>
        <dbReference type="EMBL" id="KAF0692538.1"/>
    </source>
</evidence>
<keyword evidence="4" id="KW-0540">Nuclease</keyword>
<dbReference type="GO" id="GO:0005737">
    <property type="term" value="C:cytoplasm"/>
    <property type="evidence" value="ECO:0007669"/>
    <property type="project" value="TreeGrafter"/>
</dbReference>
<evidence type="ECO:0000256" key="2">
    <source>
        <dbReference type="ARBA" id="ARBA00001946"/>
    </source>
</evidence>
<keyword evidence="11" id="KW-0234">DNA repair</keyword>
<evidence type="ECO:0000256" key="7">
    <source>
        <dbReference type="ARBA" id="ARBA00022771"/>
    </source>
</evidence>
<keyword evidence="5" id="KW-0479">Metal-binding</keyword>
<dbReference type="PROSITE" id="PS01358">
    <property type="entry name" value="ZF_RANBP2_1"/>
    <property type="match status" value="1"/>
</dbReference>
<dbReference type="EMBL" id="CAADRA010005890">
    <property type="protein sequence ID" value="VFT93126.1"/>
    <property type="molecule type" value="Genomic_DNA"/>
</dbReference>
<keyword evidence="6" id="KW-0227">DNA damage</keyword>
<dbReference type="Pfam" id="PF03372">
    <property type="entry name" value="Exo_endo_phos"/>
    <property type="match status" value="1"/>
</dbReference>
<dbReference type="SUPFAM" id="SSF56219">
    <property type="entry name" value="DNase I-like"/>
    <property type="match status" value="1"/>
</dbReference>
<evidence type="ECO:0000313" key="17">
    <source>
        <dbReference type="EMBL" id="VFT93126.1"/>
    </source>
</evidence>
<dbReference type="PANTHER" id="PTHR15822:SF4">
    <property type="entry name" value="TYROSYL-DNA PHOSPHODIESTERASE 2"/>
    <property type="match status" value="1"/>
</dbReference>
<dbReference type="SMART" id="SM00547">
    <property type="entry name" value="ZnF_RBZ"/>
    <property type="match status" value="1"/>
</dbReference>
<evidence type="ECO:0000313" key="18">
    <source>
        <dbReference type="Proteomes" id="UP000332933"/>
    </source>
</evidence>
<accession>A0A485L8F8</accession>